<feature type="region of interest" description="Disordered" evidence="1">
    <location>
        <begin position="138"/>
        <end position="209"/>
    </location>
</feature>
<evidence type="ECO:0000313" key="2">
    <source>
        <dbReference type="EMBL" id="ESS55373.1"/>
    </source>
</evidence>
<organism evidence="2 3">
    <name type="scientific">Trypanosoma cruzi Dm28c</name>
    <dbReference type="NCBI Taxonomy" id="1416333"/>
    <lineage>
        <taxon>Eukaryota</taxon>
        <taxon>Discoba</taxon>
        <taxon>Euglenozoa</taxon>
        <taxon>Kinetoplastea</taxon>
        <taxon>Metakinetoplastina</taxon>
        <taxon>Trypanosomatida</taxon>
        <taxon>Trypanosomatidae</taxon>
        <taxon>Trypanosoma</taxon>
        <taxon>Schizotrypanum</taxon>
    </lineage>
</organism>
<feature type="compositionally biased region" description="Low complexity" evidence="1">
    <location>
        <begin position="113"/>
        <end position="126"/>
    </location>
</feature>
<protein>
    <submittedName>
        <fullName evidence="2">Uncharacterized protein</fullName>
    </submittedName>
</protein>
<feature type="compositionally biased region" description="Polar residues" evidence="1">
    <location>
        <begin position="165"/>
        <end position="182"/>
    </location>
</feature>
<reference evidence="2 3" key="1">
    <citation type="journal article" date="2014" name="Genome Announc.">
        <title>Trypanosoma cruzi Clone Dm28c Draft Genome Sequence.</title>
        <authorList>
            <person name="Grisard E.C."/>
            <person name="Teixeira S.M."/>
            <person name="de Almeida L.G."/>
            <person name="Stoco P.H."/>
            <person name="Gerber A.L."/>
            <person name="Talavera-Lopez C."/>
            <person name="Lima O.C."/>
            <person name="Andersson B."/>
            <person name="de Vasconcelos A.T."/>
        </authorList>
    </citation>
    <scope>NUCLEOTIDE SEQUENCE [LARGE SCALE GENOMIC DNA]</scope>
    <source>
        <strain evidence="2 3">Dm28c</strain>
    </source>
</reference>
<dbReference type="VEuPathDB" id="TriTrypDB:TCDM_13161"/>
<sequence length="270" mass="31532">MHLEVLFVGVSVFPQIPLLPGVKVPQRESEPHPEQERELMIYHRKQNPKRHLRLNENHQPLNLYCHYDSHLQEEIDHQLHLHLRRKFQDHQQQHRNPQRSHRRHRTTARRGHTPAAHGQSSSSPSLLSLACGLQHKLTTRQRRVKAKGEKSQSHDKPQSAHSEKLQQQQNTHNEADGISTNAKLAHRPANQKTKRQENKKLIKKKTQDSTAHAHGCVWDAFNMTYLEKQPGAHSRAAKASEANQNHYFLLLIYIKPQWMRIARIHIFSPQ</sequence>
<dbReference type="Proteomes" id="UP000017861">
    <property type="component" value="Unassembled WGS sequence"/>
</dbReference>
<proteinExistence type="predicted"/>
<comment type="caution">
    <text evidence="2">The sequence shown here is derived from an EMBL/GenBank/DDBJ whole genome shotgun (WGS) entry which is preliminary data.</text>
</comment>
<accession>V5ATD7</accession>
<feature type="compositionally biased region" description="Basic and acidic residues" evidence="1">
    <location>
        <begin position="146"/>
        <end position="164"/>
    </location>
</feature>
<name>V5ATD7_TRYCR</name>
<evidence type="ECO:0000256" key="1">
    <source>
        <dbReference type="SAM" id="MobiDB-lite"/>
    </source>
</evidence>
<dbReference type="EMBL" id="AYLP01000867">
    <property type="protein sequence ID" value="ESS55373.1"/>
    <property type="molecule type" value="Genomic_DNA"/>
</dbReference>
<feature type="region of interest" description="Disordered" evidence="1">
    <location>
        <begin position="87"/>
        <end position="126"/>
    </location>
</feature>
<evidence type="ECO:0000313" key="3">
    <source>
        <dbReference type="Proteomes" id="UP000017861"/>
    </source>
</evidence>
<gene>
    <name evidence="2" type="ORF">TCDM_13161</name>
</gene>
<feature type="compositionally biased region" description="Basic residues" evidence="1">
    <location>
        <begin position="96"/>
        <end position="112"/>
    </location>
</feature>
<dbReference type="AlphaFoldDB" id="V5ATD7"/>